<feature type="signal peptide" evidence="2">
    <location>
        <begin position="1"/>
        <end position="20"/>
    </location>
</feature>
<gene>
    <name evidence="4" type="ORF">SAMN04487969_102312</name>
</gene>
<evidence type="ECO:0000259" key="3">
    <source>
        <dbReference type="Pfam" id="PF07833"/>
    </source>
</evidence>
<sequence>MVISAAVFGMVLTGSAGVYAGSNLEQIKAYLNNGLKIELNGSAYTPVDGNGAKQAPITYKGSTYLPVRSIADALNVPVTYDAGSNKVKIGSSSSTGGGGTDSNVYTGQRPKYLPADFPIPKDAKMKETVENNRDNKKSLYFVYETQNGLDSLGVSYKAYFQTKELTDTSEDVSSTTLTMVGKKGDDFAVTITGAPDRDKDGYNEITVVWSGK</sequence>
<dbReference type="InterPro" id="IPR012854">
    <property type="entry name" value="Cu_amine_oxidase-like_N"/>
</dbReference>
<protein>
    <submittedName>
        <fullName evidence="4">Copper amine oxidase N-terminal domain-containing protein</fullName>
    </submittedName>
</protein>
<keyword evidence="2" id="KW-0732">Signal</keyword>
<keyword evidence="5" id="KW-1185">Reference proteome</keyword>
<accession>A0A1I2A660</accession>
<name>A0A1I2A660_9BACL</name>
<evidence type="ECO:0000256" key="2">
    <source>
        <dbReference type="SAM" id="SignalP"/>
    </source>
</evidence>
<reference evidence="5" key="1">
    <citation type="submission" date="2016-10" db="EMBL/GenBank/DDBJ databases">
        <authorList>
            <person name="Varghese N."/>
            <person name="Submissions S."/>
        </authorList>
    </citation>
    <scope>NUCLEOTIDE SEQUENCE [LARGE SCALE GENOMIC DNA]</scope>
    <source>
        <strain evidence="5">CGMCC 1.10223</strain>
    </source>
</reference>
<evidence type="ECO:0000313" key="4">
    <source>
        <dbReference type="EMBL" id="SFE39316.1"/>
    </source>
</evidence>
<evidence type="ECO:0000313" key="5">
    <source>
        <dbReference type="Proteomes" id="UP000183410"/>
    </source>
</evidence>
<dbReference type="EMBL" id="FONN01000002">
    <property type="protein sequence ID" value="SFE39316.1"/>
    <property type="molecule type" value="Genomic_DNA"/>
</dbReference>
<feature type="region of interest" description="Disordered" evidence="1">
    <location>
        <begin position="89"/>
        <end position="108"/>
    </location>
</feature>
<dbReference type="AlphaFoldDB" id="A0A1I2A660"/>
<organism evidence="4 5">
    <name type="scientific">Paenibacillus algorifonticola</name>
    <dbReference type="NCBI Taxonomy" id="684063"/>
    <lineage>
        <taxon>Bacteria</taxon>
        <taxon>Bacillati</taxon>
        <taxon>Bacillota</taxon>
        <taxon>Bacilli</taxon>
        <taxon>Bacillales</taxon>
        <taxon>Paenibacillaceae</taxon>
        <taxon>Paenibacillus</taxon>
    </lineage>
</organism>
<dbReference type="Proteomes" id="UP000183410">
    <property type="component" value="Unassembled WGS sequence"/>
</dbReference>
<dbReference type="Pfam" id="PF07833">
    <property type="entry name" value="Cu_amine_oxidN1"/>
    <property type="match status" value="1"/>
</dbReference>
<feature type="chain" id="PRO_5039472268" evidence="2">
    <location>
        <begin position="21"/>
        <end position="212"/>
    </location>
</feature>
<proteinExistence type="predicted"/>
<feature type="domain" description="Copper amine oxidase-like N-terminal" evidence="3">
    <location>
        <begin position="52"/>
        <end position="90"/>
    </location>
</feature>
<evidence type="ECO:0000256" key="1">
    <source>
        <dbReference type="SAM" id="MobiDB-lite"/>
    </source>
</evidence>